<sequence length="79" mass="8762">MKAKIELRPLVLKNKESFQPEKLLVNANDSLGNPVPLELFGLSGEVNLTRPGVYQITIDFTDPVSNQHIEEKTSVTVLS</sequence>
<accession>A0A0C9PPU9</accession>
<evidence type="ECO:0000313" key="2">
    <source>
        <dbReference type="EMBL" id="GAN37026.1"/>
    </source>
</evidence>
<dbReference type="EMBL" id="BAYM01000091">
    <property type="protein sequence ID" value="GAN37026.1"/>
    <property type="molecule type" value="Genomic_DNA"/>
</dbReference>
<name>A0A0C9PPU9_LACPA</name>
<evidence type="ECO:0000313" key="3">
    <source>
        <dbReference type="Proteomes" id="UP000032552"/>
    </source>
</evidence>
<organism evidence="2 3">
    <name type="scientific">Lacticaseibacillus paracasei NRIC 0644</name>
    <dbReference type="NCBI Taxonomy" id="1435038"/>
    <lineage>
        <taxon>Bacteria</taxon>
        <taxon>Bacillati</taxon>
        <taxon>Bacillota</taxon>
        <taxon>Bacilli</taxon>
        <taxon>Lactobacillales</taxon>
        <taxon>Lactobacillaceae</taxon>
        <taxon>Lacticaseibacillus</taxon>
    </lineage>
</organism>
<dbReference type="InterPro" id="IPR013783">
    <property type="entry name" value="Ig-like_fold"/>
</dbReference>
<protein>
    <recommendedName>
        <fullName evidence="1">Ig-like domain-containing protein</fullName>
    </recommendedName>
</protein>
<feature type="domain" description="Ig-like" evidence="1">
    <location>
        <begin position="16"/>
        <end position="69"/>
    </location>
</feature>
<reference evidence="3" key="1">
    <citation type="submission" date="2014-05" db="EMBL/GenBank/DDBJ databases">
        <title>Whole genome sequencing of Lactobacillus casei NRIC0644.</title>
        <authorList>
            <person name="Atarashi H."/>
            <person name="Yoshida Y."/>
            <person name="Fujimura S."/>
            <person name="Tanaka N."/>
            <person name="Shiwa Y."/>
            <person name="Yoshikawa H."/>
            <person name="Okada S."/>
            <person name="Nakagawa J."/>
        </authorList>
    </citation>
    <scope>NUCLEOTIDE SEQUENCE [LARGE SCALE GENOMIC DNA]</scope>
    <source>
        <strain evidence="3">NRIC0644</strain>
    </source>
</reference>
<dbReference type="Pfam" id="PF07523">
    <property type="entry name" value="Big_3"/>
    <property type="match status" value="1"/>
</dbReference>
<proteinExistence type="predicted"/>
<dbReference type="AlphaFoldDB" id="A0A0C9PPU9"/>
<dbReference type="Proteomes" id="UP000032552">
    <property type="component" value="Unassembled WGS sequence"/>
</dbReference>
<dbReference type="RefSeq" id="WP_003579319.1">
    <property type="nucleotide sequence ID" value="NZ_BAYM01000091.1"/>
</dbReference>
<dbReference type="Gene3D" id="2.60.40.10">
    <property type="entry name" value="Immunoglobulins"/>
    <property type="match status" value="1"/>
</dbReference>
<gene>
    <name evidence="2" type="ORF">LC0644_1615</name>
</gene>
<evidence type="ECO:0000259" key="1">
    <source>
        <dbReference type="Pfam" id="PF07523"/>
    </source>
</evidence>
<dbReference type="InterPro" id="IPR022038">
    <property type="entry name" value="Ig-like_bact"/>
</dbReference>
<comment type="caution">
    <text evidence="2">The sequence shown here is derived from an EMBL/GenBank/DDBJ whole genome shotgun (WGS) entry which is preliminary data.</text>
</comment>